<reference evidence="2 3" key="1">
    <citation type="journal article" date="2011" name="Proc. Natl. Acad. Sci. U.S.A.">
        <title>Evolutionary erosion of yeast sex chromosomes by mating-type switching accidents.</title>
        <authorList>
            <person name="Gordon J.L."/>
            <person name="Armisen D."/>
            <person name="Proux-Wera E."/>
            <person name="Oheigeartaigh S.S."/>
            <person name="Byrne K.P."/>
            <person name="Wolfe K.H."/>
        </authorList>
    </citation>
    <scope>NUCLEOTIDE SEQUENCE [LARGE SCALE GENOMIC DNA]</scope>
    <source>
        <strain evidence="3">ATCC 10597 / BCRC 20456 / CBS 421 / NBRC 0211 / NRRL Y-12639</strain>
    </source>
</reference>
<gene>
    <name evidence="2" type="primary">NDAI0F03120</name>
    <name evidence="2" type="ordered locus">NDAI_0F03120</name>
</gene>
<feature type="transmembrane region" description="Helical" evidence="1">
    <location>
        <begin position="195"/>
        <end position="214"/>
    </location>
</feature>
<evidence type="ECO:0000313" key="3">
    <source>
        <dbReference type="Proteomes" id="UP000000689"/>
    </source>
</evidence>
<protein>
    <submittedName>
        <fullName evidence="2">Uncharacterized protein</fullName>
    </submittedName>
</protein>
<dbReference type="GeneID" id="11496968"/>
<evidence type="ECO:0000313" key="2">
    <source>
        <dbReference type="EMBL" id="CCD25630.1"/>
    </source>
</evidence>
<name>G0WCW9_NAUDC</name>
<evidence type="ECO:0000256" key="1">
    <source>
        <dbReference type="SAM" id="Phobius"/>
    </source>
</evidence>
<dbReference type="GO" id="GO:0005789">
    <property type="term" value="C:endoplasmic reticulum membrane"/>
    <property type="evidence" value="ECO:0007669"/>
    <property type="project" value="TreeGrafter"/>
</dbReference>
<dbReference type="Pfam" id="PF10333">
    <property type="entry name" value="Pga1"/>
    <property type="match status" value="1"/>
</dbReference>
<dbReference type="EMBL" id="HE580272">
    <property type="protein sequence ID" value="CCD25630.1"/>
    <property type="molecule type" value="Genomic_DNA"/>
</dbReference>
<keyword evidence="1" id="KW-0812">Transmembrane</keyword>
<accession>G0WCW9</accession>
<dbReference type="OrthoDB" id="4036106at2759"/>
<proteinExistence type="predicted"/>
<dbReference type="GO" id="GO:0006506">
    <property type="term" value="P:GPI anchor biosynthetic process"/>
    <property type="evidence" value="ECO:0007669"/>
    <property type="project" value="TreeGrafter"/>
</dbReference>
<dbReference type="GO" id="GO:0000030">
    <property type="term" value="F:mannosyltransferase activity"/>
    <property type="evidence" value="ECO:0007669"/>
    <property type="project" value="TreeGrafter"/>
</dbReference>
<dbReference type="Proteomes" id="UP000000689">
    <property type="component" value="Chromosome 6"/>
</dbReference>
<dbReference type="KEGG" id="ndi:NDAI_0F03120"/>
<keyword evidence="1" id="KW-1133">Transmembrane helix</keyword>
<dbReference type="GO" id="GO:0031501">
    <property type="term" value="C:mannosyltransferase complex"/>
    <property type="evidence" value="ECO:0007669"/>
    <property type="project" value="TreeGrafter"/>
</dbReference>
<sequence length="227" mass="26036">MQFLPSFIRISFYLLLCINGFSQIFVIANTESILISIPKDFPATRKKNEDSTINPLPHILLNDTAPAYTNKLTLDIPVQNHKTKRKYYIELLNLQNNSNYQIKLCWSAIHPLIIDNLDWHIIPPYTVHLDSPSGNEDPLYHFDPVDYPRIIVSVNIDTHLFLKNLHGRSAAIGKEKLPQINISVIKTFLGIPMDLYPIVTYITMVVIAMSSIYYCYTRSETKLSIVS</sequence>
<dbReference type="PANTHER" id="PTHR28022:SF1">
    <property type="entry name" value="GPI MANNOSYLTRANSFERASE 2 SUBUNIT PGA1"/>
    <property type="match status" value="1"/>
</dbReference>
<keyword evidence="3" id="KW-1185">Reference proteome</keyword>
<dbReference type="eggNOG" id="ENOG502S2MY">
    <property type="taxonomic scope" value="Eukaryota"/>
</dbReference>
<keyword evidence="1" id="KW-0472">Membrane</keyword>
<dbReference type="OMA" id="YQIKICW"/>
<dbReference type="InterPro" id="IPR019433">
    <property type="entry name" value="GPI_ManTrfase_II_coact_Pga1"/>
</dbReference>
<dbReference type="HOGENOM" id="CLU_116423_0_0_1"/>
<dbReference type="RefSeq" id="XP_003670873.1">
    <property type="nucleotide sequence ID" value="XM_003670825.1"/>
</dbReference>
<dbReference type="PANTHER" id="PTHR28022">
    <property type="entry name" value="GPI MANNOSYLTRANSFERASE 2 SUBUNIT PGA1"/>
    <property type="match status" value="1"/>
</dbReference>
<dbReference type="AlphaFoldDB" id="G0WCW9"/>
<organism evidence="2 3">
    <name type="scientific">Naumovozyma dairenensis (strain ATCC 10597 / BCRC 20456 / CBS 421 / NBRC 0211 / NRRL Y-12639)</name>
    <name type="common">Saccharomyces dairenensis</name>
    <dbReference type="NCBI Taxonomy" id="1071378"/>
    <lineage>
        <taxon>Eukaryota</taxon>
        <taxon>Fungi</taxon>
        <taxon>Dikarya</taxon>
        <taxon>Ascomycota</taxon>
        <taxon>Saccharomycotina</taxon>
        <taxon>Saccharomycetes</taxon>
        <taxon>Saccharomycetales</taxon>
        <taxon>Saccharomycetaceae</taxon>
        <taxon>Naumovozyma</taxon>
    </lineage>
</organism>